<dbReference type="InterPro" id="IPR006076">
    <property type="entry name" value="FAD-dep_OxRdtase"/>
</dbReference>
<dbReference type="OrthoDB" id="9806452at2"/>
<gene>
    <name evidence="6" type="ORF">ETD83_04075</name>
</gene>
<dbReference type="InterPro" id="IPR036188">
    <property type="entry name" value="FAD/NAD-bd_sf"/>
</dbReference>
<evidence type="ECO:0000256" key="2">
    <source>
        <dbReference type="ARBA" id="ARBA00022630"/>
    </source>
</evidence>
<keyword evidence="2" id="KW-0285">Flavoprotein</keyword>
<protein>
    <submittedName>
        <fullName evidence="6">FAD-dependent oxidoreductase</fullName>
    </submittedName>
</protein>
<evidence type="ECO:0000256" key="4">
    <source>
        <dbReference type="ARBA" id="ARBA00023002"/>
    </source>
</evidence>
<evidence type="ECO:0000313" key="7">
    <source>
        <dbReference type="Proteomes" id="UP000309174"/>
    </source>
</evidence>
<dbReference type="RefSeq" id="WP_138643684.1">
    <property type="nucleotide sequence ID" value="NZ_VCKW01000013.1"/>
</dbReference>
<name>A0A5C4JHY7_9ACTN</name>
<evidence type="ECO:0000259" key="5">
    <source>
        <dbReference type="Pfam" id="PF01266"/>
    </source>
</evidence>
<evidence type="ECO:0000313" key="6">
    <source>
        <dbReference type="EMBL" id="TMR06521.1"/>
    </source>
</evidence>
<dbReference type="PANTHER" id="PTHR10961">
    <property type="entry name" value="PEROXISOMAL SARCOSINE OXIDASE"/>
    <property type="match status" value="1"/>
</dbReference>
<evidence type="ECO:0000256" key="1">
    <source>
        <dbReference type="ARBA" id="ARBA00001974"/>
    </source>
</evidence>
<dbReference type="SUPFAM" id="SSF51905">
    <property type="entry name" value="FAD/NAD(P)-binding domain"/>
    <property type="match status" value="1"/>
</dbReference>
<dbReference type="Proteomes" id="UP000309174">
    <property type="component" value="Unassembled WGS sequence"/>
</dbReference>
<comment type="caution">
    <text evidence="6">The sequence shown here is derived from an EMBL/GenBank/DDBJ whole genome shotgun (WGS) entry which is preliminary data.</text>
</comment>
<evidence type="ECO:0000256" key="3">
    <source>
        <dbReference type="ARBA" id="ARBA00022827"/>
    </source>
</evidence>
<dbReference type="GO" id="GO:0050660">
    <property type="term" value="F:flavin adenine dinucleotide binding"/>
    <property type="evidence" value="ECO:0007669"/>
    <property type="project" value="InterPro"/>
</dbReference>
<keyword evidence="4" id="KW-0560">Oxidoreductase</keyword>
<dbReference type="Gene3D" id="3.30.9.10">
    <property type="entry name" value="D-Amino Acid Oxidase, subunit A, domain 2"/>
    <property type="match status" value="1"/>
</dbReference>
<dbReference type="Gene3D" id="3.50.50.60">
    <property type="entry name" value="FAD/NAD(P)-binding domain"/>
    <property type="match status" value="1"/>
</dbReference>
<accession>A0A5C4JHY7</accession>
<dbReference type="PANTHER" id="PTHR10961:SF46">
    <property type="entry name" value="PEROXISOMAL SARCOSINE OXIDASE"/>
    <property type="match status" value="1"/>
</dbReference>
<dbReference type="GO" id="GO:0008115">
    <property type="term" value="F:sarcosine oxidase activity"/>
    <property type="evidence" value="ECO:0007669"/>
    <property type="project" value="TreeGrafter"/>
</dbReference>
<dbReference type="AlphaFoldDB" id="A0A5C4JHY7"/>
<organism evidence="6 7">
    <name type="scientific">Actinomadura soli</name>
    <dbReference type="NCBI Taxonomy" id="2508997"/>
    <lineage>
        <taxon>Bacteria</taxon>
        <taxon>Bacillati</taxon>
        <taxon>Actinomycetota</taxon>
        <taxon>Actinomycetes</taxon>
        <taxon>Streptosporangiales</taxon>
        <taxon>Thermomonosporaceae</taxon>
        <taxon>Actinomadura</taxon>
    </lineage>
</organism>
<dbReference type="InterPro" id="IPR045170">
    <property type="entry name" value="MTOX"/>
</dbReference>
<dbReference type="EMBL" id="VCKW01000013">
    <property type="protein sequence ID" value="TMR06521.1"/>
    <property type="molecule type" value="Genomic_DNA"/>
</dbReference>
<proteinExistence type="predicted"/>
<keyword evidence="7" id="KW-1185">Reference proteome</keyword>
<dbReference type="Pfam" id="PF01266">
    <property type="entry name" value="DAO"/>
    <property type="match status" value="1"/>
</dbReference>
<keyword evidence="3" id="KW-0274">FAD</keyword>
<reference evidence="6 7" key="1">
    <citation type="submission" date="2019-05" db="EMBL/GenBank/DDBJ databases">
        <title>Draft genome sequence of Actinomadura sp. 14C53.</title>
        <authorList>
            <person name="Saricaoglu S."/>
            <person name="Isik K."/>
        </authorList>
    </citation>
    <scope>NUCLEOTIDE SEQUENCE [LARGE SCALE GENOMIC DNA]</scope>
    <source>
        <strain evidence="6 7">14C53</strain>
    </source>
</reference>
<comment type="cofactor">
    <cofactor evidence="1">
        <name>FAD</name>
        <dbReference type="ChEBI" id="CHEBI:57692"/>
    </cofactor>
</comment>
<sequence>MAGSTLAEPLRGWTDQRIVIVGAGVTGLLAAVRAVLLGHQVVVLERGAIPNPGASSFDHHRAVRALVPGDPSATRRAADAHRRWVELESLLCGPRPGAGFYRRIGVVTAWPEAEIPSVAAAARDAGLRVRLVGPREMWPIGFPAGTSGVLELDAGVLLADRVLAAAARWLDRHPAAELRPGQDVVAVDAGTARVELADGTVEHGDLVLVAAGPWSLRLVDVPVVVHRQTMVYLSPPAGLAGRWERMPSAGRVGADGRGWLMPPGDGALLKISTDAACREVTSPDQDGDGGGVMGDADDRAWAEKILAAGILADADGYTVAAVKRCHYAVDAGTGTGRLARVGTSVWARAASGGDGFRTAPLVADQIAGALVGAAA</sequence>
<feature type="domain" description="FAD dependent oxidoreductase" evidence="5">
    <location>
        <begin position="17"/>
        <end position="367"/>
    </location>
</feature>